<reference evidence="2" key="1">
    <citation type="submission" date="2019-11" db="EMBL/GenBank/DDBJ databases">
        <title>Genomic insights into an expanded diversity of filamentous marine cyanobacteria reveals the extraordinary biosynthetic potential of Moorea and Okeania.</title>
        <authorList>
            <person name="Ferreira Leao T."/>
            <person name="Wang M."/>
            <person name="Moss N."/>
            <person name="Da Silva R."/>
            <person name="Sanders J."/>
            <person name="Nurk S."/>
            <person name="Gurevich A."/>
            <person name="Humphrey G."/>
            <person name="Reher R."/>
            <person name="Zhu Q."/>
            <person name="Belda-Ferre P."/>
            <person name="Glukhov E."/>
            <person name="Rex R."/>
            <person name="Dorrestein P.C."/>
            <person name="Knight R."/>
            <person name="Pevzner P."/>
            <person name="Gerwick W.H."/>
            <person name="Gerwick L."/>
        </authorList>
    </citation>
    <scope>NUCLEOTIDE SEQUENCE</scope>
    <source>
        <strain evidence="2">SIO1C4</strain>
    </source>
</reference>
<proteinExistence type="predicted"/>
<comment type="caution">
    <text evidence="2">The sequence shown here is derived from an EMBL/GenBank/DDBJ whole genome shotgun (WGS) entry which is preliminary data.</text>
</comment>
<dbReference type="AlphaFoldDB" id="A0A6B3NB28"/>
<sequence length="297" mass="33635">MTETPDFILYAQHGWADNHKAIAKLTKRLNVSKARIITPNLGWIRTWLRIEPLIEQVEQKAIETIAAYPNTPMRIIGHSMGGLIWLEILSRHPEWHPKVESLVLIASPVGGADLARIIDPLGIGIGIARDLGKNRRQIAQSIAKNIPTLAIAGDQDQGSDGTITLEATKFEGAKLVVLPSLRHPELKNHCQVATNIINFWANPVITAPPPIDFAYKLIERLRLVPGMTDAHQRDFHRAKTYLRFDNGLTIRTWKHPLQMEHVFVANGKEQCLYSGFVGWMHFRELHQVLEEITREFN</sequence>
<protein>
    <submittedName>
        <fullName evidence="2">Alpha/beta hydrolase</fullName>
    </submittedName>
</protein>
<dbReference type="InterPro" id="IPR029058">
    <property type="entry name" value="AB_hydrolase_fold"/>
</dbReference>
<dbReference type="PANTHER" id="PTHR37946:SF1">
    <property type="entry name" value="SLL1969 PROTEIN"/>
    <property type="match status" value="1"/>
</dbReference>
<keyword evidence="2" id="KW-0378">Hydrolase</keyword>
<feature type="domain" description="GPI inositol-deacylase PGAP1-like alpha/beta" evidence="1">
    <location>
        <begin position="60"/>
        <end position="154"/>
    </location>
</feature>
<evidence type="ECO:0000259" key="1">
    <source>
        <dbReference type="Pfam" id="PF07819"/>
    </source>
</evidence>
<accession>A0A6B3NB28</accession>
<dbReference type="Gene3D" id="3.40.50.1820">
    <property type="entry name" value="alpha/beta hydrolase"/>
    <property type="match status" value="1"/>
</dbReference>
<organism evidence="2">
    <name type="scientific">Symploca sp. SIO1C4</name>
    <dbReference type="NCBI Taxonomy" id="2607765"/>
    <lineage>
        <taxon>Bacteria</taxon>
        <taxon>Bacillati</taxon>
        <taxon>Cyanobacteriota</taxon>
        <taxon>Cyanophyceae</taxon>
        <taxon>Coleofasciculales</taxon>
        <taxon>Coleofasciculaceae</taxon>
        <taxon>Symploca</taxon>
    </lineage>
</organism>
<dbReference type="InterPro" id="IPR012908">
    <property type="entry name" value="PGAP1-ab_dom-like"/>
</dbReference>
<evidence type="ECO:0000313" key="2">
    <source>
        <dbReference type="EMBL" id="NER26851.1"/>
    </source>
</evidence>
<dbReference type="EMBL" id="JAAHFQ010000054">
    <property type="protein sequence ID" value="NER26851.1"/>
    <property type="molecule type" value="Genomic_DNA"/>
</dbReference>
<dbReference type="Pfam" id="PF07819">
    <property type="entry name" value="PGAP1"/>
    <property type="match status" value="1"/>
</dbReference>
<name>A0A6B3NB28_9CYAN</name>
<gene>
    <name evidence="2" type="ORF">F6J89_04275</name>
</gene>
<dbReference type="GO" id="GO:0016788">
    <property type="term" value="F:hydrolase activity, acting on ester bonds"/>
    <property type="evidence" value="ECO:0007669"/>
    <property type="project" value="InterPro"/>
</dbReference>
<dbReference type="SUPFAM" id="SSF53474">
    <property type="entry name" value="alpha/beta-Hydrolases"/>
    <property type="match status" value="1"/>
</dbReference>
<dbReference type="PANTHER" id="PTHR37946">
    <property type="entry name" value="SLL1969 PROTEIN"/>
    <property type="match status" value="1"/>
</dbReference>